<dbReference type="EMBL" id="AFBQ01000227">
    <property type="protein sequence ID" value="EHY31083.1"/>
    <property type="molecule type" value="Genomic_DNA"/>
</dbReference>
<name>H3KFL6_9BURK</name>
<evidence type="ECO:0000313" key="1">
    <source>
        <dbReference type="EMBL" id="EHY31083.1"/>
    </source>
</evidence>
<keyword evidence="2" id="KW-1185">Reference proteome</keyword>
<organism evidence="1 2">
    <name type="scientific">Sutterella parvirubra YIT 11816</name>
    <dbReference type="NCBI Taxonomy" id="762967"/>
    <lineage>
        <taxon>Bacteria</taxon>
        <taxon>Pseudomonadati</taxon>
        <taxon>Pseudomonadota</taxon>
        <taxon>Betaproteobacteria</taxon>
        <taxon>Burkholderiales</taxon>
        <taxon>Sutterellaceae</taxon>
        <taxon>Sutterella</taxon>
    </lineage>
</organism>
<gene>
    <name evidence="1" type="ORF">HMPREF9440_01535</name>
</gene>
<dbReference type="Proteomes" id="UP000004956">
    <property type="component" value="Unassembled WGS sequence"/>
</dbReference>
<evidence type="ECO:0000313" key="2">
    <source>
        <dbReference type="Proteomes" id="UP000004956"/>
    </source>
</evidence>
<reference evidence="1 2" key="1">
    <citation type="submission" date="2011-11" db="EMBL/GenBank/DDBJ databases">
        <authorList>
            <person name="Weinstock G."/>
            <person name="Sodergren E."/>
            <person name="Clifton S."/>
            <person name="Fulton L."/>
            <person name="Fulton B."/>
            <person name="Courtney L."/>
            <person name="Fronick C."/>
            <person name="Harrison M."/>
            <person name="Strong C."/>
            <person name="Farmer C."/>
            <person name="Delahaunty K."/>
            <person name="Markovic C."/>
            <person name="Hall O."/>
            <person name="Minx P."/>
            <person name="Tomlinson C."/>
            <person name="Mitreva M."/>
            <person name="Hou S."/>
            <person name="Chen J."/>
            <person name="Wollam A."/>
            <person name="Pepin K.H."/>
            <person name="Johnson M."/>
            <person name="Bhonagiri V."/>
            <person name="Zhang X."/>
            <person name="Suruliraj S."/>
            <person name="Warren W."/>
            <person name="Chinwalla A."/>
            <person name="Mardis E.R."/>
            <person name="Wilson R.K."/>
        </authorList>
    </citation>
    <scope>NUCLEOTIDE SEQUENCE [LARGE SCALE GENOMIC DNA]</scope>
    <source>
        <strain evidence="1 2">YIT 11816</strain>
    </source>
</reference>
<proteinExistence type="predicted"/>
<dbReference type="HOGENOM" id="CLU_2810889_0_0_4"/>
<protein>
    <submittedName>
        <fullName evidence="1">Uncharacterized protein</fullName>
    </submittedName>
</protein>
<comment type="caution">
    <text evidence="1">The sequence shown here is derived from an EMBL/GenBank/DDBJ whole genome shotgun (WGS) entry which is preliminary data.</text>
</comment>
<dbReference type="AlphaFoldDB" id="H3KFL6"/>
<sequence>MLENQRNLTECVRQRGGRRGGFRFLQKEAPVTLAGRFRGRLLARDGTDASPAGCTGWRRAYARVINA</sequence>
<accession>H3KFL6</accession>